<dbReference type="SUPFAM" id="SSF46955">
    <property type="entry name" value="Putative DNA-binding domain"/>
    <property type="match status" value="1"/>
</dbReference>
<keyword evidence="2" id="KW-0238">DNA-binding</keyword>
<dbReference type="Pfam" id="PF07739">
    <property type="entry name" value="TipAS"/>
    <property type="match status" value="1"/>
</dbReference>
<dbReference type="Gene3D" id="1.10.490.50">
    <property type="entry name" value="Antibiotic binding domain of TipA-like multidrug resistance regulators"/>
    <property type="match status" value="1"/>
</dbReference>
<dbReference type="KEGG" id="emt:CPZ25_001590"/>
<keyword evidence="7" id="KW-1185">Reference proteome</keyword>
<evidence type="ECO:0000256" key="1">
    <source>
        <dbReference type="ARBA" id="ARBA00023015"/>
    </source>
</evidence>
<dbReference type="SMART" id="SM00422">
    <property type="entry name" value="HTH_MERR"/>
    <property type="match status" value="1"/>
</dbReference>
<dbReference type="InterPro" id="IPR009061">
    <property type="entry name" value="DNA-bd_dom_put_sf"/>
</dbReference>
<dbReference type="GO" id="GO:0003700">
    <property type="term" value="F:DNA-binding transcription factor activity"/>
    <property type="evidence" value="ECO:0007669"/>
    <property type="project" value="InterPro"/>
</dbReference>
<dbReference type="EMBL" id="CP029487">
    <property type="protein sequence ID" value="QCT70055.1"/>
    <property type="molecule type" value="Genomic_DNA"/>
</dbReference>
<dbReference type="GO" id="GO:0003677">
    <property type="term" value="F:DNA binding"/>
    <property type="evidence" value="ECO:0007669"/>
    <property type="project" value="UniProtKB-KW"/>
</dbReference>
<dbReference type="InterPro" id="IPR036244">
    <property type="entry name" value="TipA-like_antibiotic-bd"/>
</dbReference>
<dbReference type="Proteomes" id="UP000218387">
    <property type="component" value="Chromosome"/>
</dbReference>
<dbReference type="InterPro" id="IPR000551">
    <property type="entry name" value="MerR-type_HTH_dom"/>
</dbReference>
<evidence type="ECO:0000256" key="2">
    <source>
        <dbReference type="ARBA" id="ARBA00023125"/>
    </source>
</evidence>
<evidence type="ECO:0000313" key="6">
    <source>
        <dbReference type="EMBL" id="QCT70055.1"/>
    </source>
</evidence>
<dbReference type="PROSITE" id="PS50937">
    <property type="entry name" value="HTH_MERR_2"/>
    <property type="match status" value="1"/>
</dbReference>
<dbReference type="CDD" id="cd01106">
    <property type="entry name" value="HTH_TipAL-Mta"/>
    <property type="match status" value="1"/>
</dbReference>
<name>A0A4P9C651_EUBML</name>
<reference evidence="6 7" key="1">
    <citation type="submission" date="2018-05" db="EMBL/GenBank/DDBJ databases">
        <title>Genome comparison of Eubacterium sp.</title>
        <authorList>
            <person name="Feng Y."/>
            <person name="Sanchez-Andrea I."/>
            <person name="Stams A.J.M."/>
            <person name="De Vos W.M."/>
        </authorList>
    </citation>
    <scope>NUCLEOTIDE SEQUENCE [LARGE SCALE GENOMIC DNA]</scope>
    <source>
        <strain evidence="6 7">YI</strain>
    </source>
</reference>
<gene>
    <name evidence="6" type="ORF">CPZ25_001590</name>
</gene>
<dbReference type="InterPro" id="IPR047057">
    <property type="entry name" value="MerR_fam"/>
</dbReference>
<keyword evidence="1" id="KW-0805">Transcription regulation</keyword>
<proteinExistence type="predicted"/>
<dbReference type="PRINTS" id="PR00040">
    <property type="entry name" value="HTHMERR"/>
</dbReference>
<dbReference type="PANTHER" id="PTHR30204">
    <property type="entry name" value="REDOX-CYCLING DRUG-SENSING TRANSCRIPTIONAL ACTIVATOR SOXR"/>
    <property type="match status" value="1"/>
</dbReference>
<evidence type="ECO:0000313" key="7">
    <source>
        <dbReference type="Proteomes" id="UP000218387"/>
    </source>
</evidence>
<evidence type="ECO:0000259" key="5">
    <source>
        <dbReference type="PROSITE" id="PS50937"/>
    </source>
</evidence>
<dbReference type="Pfam" id="PF13411">
    <property type="entry name" value="MerR_1"/>
    <property type="match status" value="1"/>
</dbReference>
<protein>
    <submittedName>
        <fullName evidence="6">MerR family transcriptional regulator</fullName>
    </submittedName>
</protein>
<dbReference type="PANTHER" id="PTHR30204:SF90">
    <property type="entry name" value="HTH-TYPE TRANSCRIPTIONAL ACTIVATOR MTA"/>
    <property type="match status" value="1"/>
</dbReference>
<keyword evidence="4" id="KW-0804">Transcription</keyword>
<evidence type="ECO:0000256" key="3">
    <source>
        <dbReference type="ARBA" id="ARBA00023159"/>
    </source>
</evidence>
<dbReference type="AlphaFoldDB" id="A0A4P9C651"/>
<dbReference type="RefSeq" id="WP_096919466.1">
    <property type="nucleotide sequence ID" value="NZ_CP029487.1"/>
</dbReference>
<dbReference type="SUPFAM" id="SSF89082">
    <property type="entry name" value="Antibiotic binding domain of TipA-like multidrug resistance regulators"/>
    <property type="match status" value="1"/>
</dbReference>
<accession>A0A4P9C651</accession>
<keyword evidence="3" id="KW-0010">Activator</keyword>
<dbReference type="InterPro" id="IPR012925">
    <property type="entry name" value="TipAS_dom"/>
</dbReference>
<dbReference type="Gene3D" id="1.10.1660.10">
    <property type="match status" value="1"/>
</dbReference>
<evidence type="ECO:0000256" key="4">
    <source>
        <dbReference type="ARBA" id="ARBA00023163"/>
    </source>
</evidence>
<sequence length="252" mass="29148">MEYTVKKLAAMAKVSPRTLRYYDEIGLLKPARINSSGYRIYGEREVDRLQQILFYRALGIELAEIIQILDAPGFDSLTALKSHREQLLLKKKQIDDLINTVTRTIESKEGKKTMEDHEKFKGFIQNKIDENEDLYGEEIREKYGAEAVDKSNAQFKNMSPEKYNEFVGLEESILTLLTEVTRLGSIDSPEGEELARLHKQWITLAWGSTNPDAHRGLVRMYTEDQRFKEYYESKAGKNSAELLKQSVLKFIR</sequence>
<feature type="domain" description="HTH merR-type" evidence="5">
    <location>
        <begin position="1"/>
        <end position="71"/>
    </location>
</feature>
<organism evidence="6 7">
    <name type="scientific">Eubacterium maltosivorans</name>
    <dbReference type="NCBI Taxonomy" id="2041044"/>
    <lineage>
        <taxon>Bacteria</taxon>
        <taxon>Bacillati</taxon>
        <taxon>Bacillota</taxon>
        <taxon>Clostridia</taxon>
        <taxon>Eubacteriales</taxon>
        <taxon>Eubacteriaceae</taxon>
        <taxon>Eubacterium</taxon>
    </lineage>
</organism>